<dbReference type="InterPro" id="IPR002686">
    <property type="entry name" value="Transposase_17"/>
</dbReference>
<evidence type="ECO:0000259" key="2">
    <source>
        <dbReference type="SMART" id="SM01321"/>
    </source>
</evidence>
<dbReference type="OrthoDB" id="9814067at2"/>
<name>A0A0E2Z244_9GAMM</name>
<dbReference type="SUPFAM" id="SSF143422">
    <property type="entry name" value="Transposase IS200-like"/>
    <property type="match status" value="1"/>
</dbReference>
<reference evidence="3 4" key="1">
    <citation type="submission" date="2014-07" db="EMBL/GenBank/DDBJ databases">
        <title>Comparative analysis of Nitrosococcus oceani genome inventories of strains from Pacific and Atlantic gyres.</title>
        <authorList>
            <person name="Lim C.K."/>
            <person name="Wang L."/>
            <person name="Sayavedra-Soto L.A."/>
            <person name="Klotz M.G."/>
        </authorList>
    </citation>
    <scope>NUCLEOTIDE SEQUENCE [LARGE SCALE GENOMIC DNA]</scope>
    <source>
        <strain evidence="3 4">C-27</strain>
    </source>
</reference>
<feature type="region of interest" description="Disordered" evidence="1">
    <location>
        <begin position="213"/>
        <end position="253"/>
    </location>
</feature>
<dbReference type="EMBL" id="JPGN01000060">
    <property type="protein sequence ID" value="KFI19251.1"/>
    <property type="molecule type" value="Genomic_DNA"/>
</dbReference>
<dbReference type="PANTHER" id="PTHR34322:SF2">
    <property type="entry name" value="TRANSPOSASE IS200-LIKE DOMAIN-CONTAINING PROTEIN"/>
    <property type="match status" value="1"/>
</dbReference>
<dbReference type="GO" id="GO:0003677">
    <property type="term" value="F:DNA binding"/>
    <property type="evidence" value="ECO:0007669"/>
    <property type="project" value="InterPro"/>
</dbReference>
<sequence length="370" mass="42103">MTLARRQQISLEETPFYHCMARCVRRAFLCGEDSLTGQSFEHRKQWIVDKLKALAGIFAIDVCAYAVMSNHYHVVLRVDPVRAQGWSDEEVIDRWRRLFSGGVLVERFLQGETATQAERDQVAELAVQWRERLWDISWFMRCLNESIARQANQEDGCKGRFWEGRFKSQALLDERALLACMVYVDLNPVRAGIADTPEASDYTSLQARIRAYAEQRQLPNNSEGDTRSGKDKRPRRAVSPEAGSPPTRNRLSEPSAALLPFRGSEPVDQSLAGIPLAFSDYLTLTDWTGRAIRNDKRGVIPEDVPPILRRLGIDENAWVETVRDYGRHFCRVVGPVERLRRLAGKLGHRWLRGLKPSGVLYPRPQTGSPS</sequence>
<dbReference type="HOGENOM" id="CLU_053827_0_0_6"/>
<evidence type="ECO:0000256" key="1">
    <source>
        <dbReference type="SAM" id="MobiDB-lite"/>
    </source>
</evidence>
<evidence type="ECO:0000313" key="3">
    <source>
        <dbReference type="EMBL" id="KFI19251.1"/>
    </source>
</evidence>
<proteinExistence type="predicted"/>
<dbReference type="InterPro" id="IPR036515">
    <property type="entry name" value="Transposase_17_sf"/>
</dbReference>
<organism evidence="3 4">
    <name type="scientific">Nitrosococcus oceani C-27</name>
    <dbReference type="NCBI Taxonomy" id="314279"/>
    <lineage>
        <taxon>Bacteria</taxon>
        <taxon>Pseudomonadati</taxon>
        <taxon>Pseudomonadota</taxon>
        <taxon>Gammaproteobacteria</taxon>
        <taxon>Chromatiales</taxon>
        <taxon>Chromatiaceae</taxon>
        <taxon>Nitrosococcus</taxon>
    </lineage>
</organism>
<accession>A0A0E2Z244</accession>
<dbReference type="SMART" id="SM01321">
    <property type="entry name" value="Y1_Tnp"/>
    <property type="match status" value="1"/>
</dbReference>
<dbReference type="PANTHER" id="PTHR34322">
    <property type="entry name" value="TRANSPOSASE, Y1_TNP DOMAIN-CONTAINING"/>
    <property type="match status" value="1"/>
</dbReference>
<feature type="domain" description="Transposase IS200-like" evidence="2">
    <location>
        <begin position="12"/>
        <end position="187"/>
    </location>
</feature>
<dbReference type="Gene3D" id="3.30.70.1290">
    <property type="entry name" value="Transposase IS200-like"/>
    <property type="match status" value="1"/>
</dbReference>
<dbReference type="GO" id="GO:0004803">
    <property type="term" value="F:transposase activity"/>
    <property type="evidence" value="ECO:0007669"/>
    <property type="project" value="InterPro"/>
</dbReference>
<dbReference type="Proteomes" id="UP000028839">
    <property type="component" value="Unassembled WGS sequence"/>
</dbReference>
<protein>
    <submittedName>
        <fullName evidence="3">Transposase</fullName>
    </submittedName>
</protein>
<dbReference type="AlphaFoldDB" id="A0A0E2Z244"/>
<evidence type="ECO:0000313" key="4">
    <source>
        <dbReference type="Proteomes" id="UP000028839"/>
    </source>
</evidence>
<gene>
    <name evidence="3" type="ORF">IB75_09880</name>
</gene>
<comment type="caution">
    <text evidence="3">The sequence shown here is derived from an EMBL/GenBank/DDBJ whole genome shotgun (WGS) entry which is preliminary data.</text>
</comment>
<dbReference type="GO" id="GO:0006313">
    <property type="term" value="P:DNA transposition"/>
    <property type="evidence" value="ECO:0007669"/>
    <property type="project" value="InterPro"/>
</dbReference>